<accession>A0A3D9SIJ7</accession>
<sequence length="114" mass="11891">MTLPVLWALTVVGWLVAAAGLARGLTGRARTASLAAHGVTPFGVLLLCSMLGYGSFFAVIAMAAQWWALTLVTLFRPERLADPVGGDTVRPTARLTVWLVVATALACGLSALIV</sequence>
<dbReference type="EMBL" id="QTTT01000001">
    <property type="protein sequence ID" value="REE95736.1"/>
    <property type="molecule type" value="Genomic_DNA"/>
</dbReference>
<feature type="transmembrane region" description="Helical" evidence="1">
    <location>
        <begin position="42"/>
        <end position="75"/>
    </location>
</feature>
<dbReference type="RefSeq" id="WP_116021484.1">
    <property type="nucleotide sequence ID" value="NZ_QTTT01000001.1"/>
</dbReference>
<feature type="transmembrane region" description="Helical" evidence="1">
    <location>
        <begin position="95"/>
        <end position="113"/>
    </location>
</feature>
<gene>
    <name evidence="2" type="ORF">DFJ69_1145</name>
</gene>
<dbReference type="AlphaFoldDB" id="A0A3D9SIJ7"/>
<reference evidence="2 3" key="1">
    <citation type="submission" date="2018-08" db="EMBL/GenBank/DDBJ databases">
        <title>Sequencing the genomes of 1000 actinobacteria strains.</title>
        <authorList>
            <person name="Klenk H.-P."/>
        </authorList>
    </citation>
    <scope>NUCLEOTIDE SEQUENCE [LARGE SCALE GENOMIC DNA]</scope>
    <source>
        <strain evidence="2 3">DSM 43927</strain>
    </source>
</reference>
<name>A0A3D9SIJ7_9ACTN</name>
<keyword evidence="1" id="KW-1133">Transmembrane helix</keyword>
<keyword evidence="1" id="KW-0812">Transmembrane</keyword>
<keyword evidence="1" id="KW-0472">Membrane</keyword>
<protein>
    <submittedName>
        <fullName evidence="2">Uncharacterized protein</fullName>
    </submittedName>
</protein>
<organism evidence="2 3">
    <name type="scientific">Thermomonospora umbrina</name>
    <dbReference type="NCBI Taxonomy" id="111806"/>
    <lineage>
        <taxon>Bacteria</taxon>
        <taxon>Bacillati</taxon>
        <taxon>Actinomycetota</taxon>
        <taxon>Actinomycetes</taxon>
        <taxon>Streptosporangiales</taxon>
        <taxon>Thermomonosporaceae</taxon>
        <taxon>Thermomonospora</taxon>
    </lineage>
</organism>
<evidence type="ECO:0000313" key="2">
    <source>
        <dbReference type="EMBL" id="REE95736.1"/>
    </source>
</evidence>
<comment type="caution">
    <text evidence="2">The sequence shown here is derived from an EMBL/GenBank/DDBJ whole genome shotgun (WGS) entry which is preliminary data.</text>
</comment>
<dbReference type="Proteomes" id="UP000256661">
    <property type="component" value="Unassembled WGS sequence"/>
</dbReference>
<proteinExistence type="predicted"/>
<dbReference type="OrthoDB" id="3482359at2"/>
<keyword evidence="3" id="KW-1185">Reference proteome</keyword>
<evidence type="ECO:0000256" key="1">
    <source>
        <dbReference type="SAM" id="Phobius"/>
    </source>
</evidence>
<evidence type="ECO:0000313" key="3">
    <source>
        <dbReference type="Proteomes" id="UP000256661"/>
    </source>
</evidence>